<evidence type="ECO:0000313" key="10">
    <source>
        <dbReference type="Proteomes" id="UP000070352"/>
    </source>
</evidence>
<proteinExistence type="inferred from homology"/>
<dbReference type="GO" id="GO:0009847">
    <property type="term" value="P:spore germination"/>
    <property type="evidence" value="ECO:0007669"/>
    <property type="project" value="InterPro"/>
</dbReference>
<feature type="transmembrane region" description="Helical" evidence="8">
    <location>
        <begin position="113"/>
        <end position="134"/>
    </location>
</feature>
<evidence type="ECO:0000313" key="9">
    <source>
        <dbReference type="EMBL" id="KXG42800.1"/>
    </source>
</evidence>
<evidence type="ECO:0000256" key="5">
    <source>
        <dbReference type="ARBA" id="ARBA00022692"/>
    </source>
</evidence>
<comment type="similarity">
    <text evidence="2">Belongs to the amino acid-polyamine-organocation (APC) superfamily. Spore germination protein (SGP) (TC 2.A.3.9) family.</text>
</comment>
<evidence type="ECO:0000256" key="7">
    <source>
        <dbReference type="ARBA" id="ARBA00023136"/>
    </source>
</evidence>
<dbReference type="InterPro" id="IPR004761">
    <property type="entry name" value="Spore_GerAB"/>
</dbReference>
<evidence type="ECO:0000256" key="6">
    <source>
        <dbReference type="ARBA" id="ARBA00022989"/>
    </source>
</evidence>
<feature type="transmembrane region" description="Helical" evidence="8">
    <location>
        <begin position="339"/>
        <end position="358"/>
    </location>
</feature>
<comment type="caution">
    <text evidence="9">The sequence shown here is derived from an EMBL/GenBank/DDBJ whole genome shotgun (WGS) entry which is preliminary data.</text>
</comment>
<accession>A0A135L1E8</accession>
<dbReference type="Pfam" id="PF03845">
    <property type="entry name" value="Spore_permease"/>
    <property type="match status" value="1"/>
</dbReference>
<dbReference type="GO" id="GO:0016020">
    <property type="term" value="C:membrane"/>
    <property type="evidence" value="ECO:0007669"/>
    <property type="project" value="UniProtKB-SubCell"/>
</dbReference>
<feature type="transmembrane region" description="Helical" evidence="8">
    <location>
        <begin position="217"/>
        <end position="240"/>
    </location>
</feature>
<dbReference type="PANTHER" id="PTHR34975:SF2">
    <property type="entry name" value="SPORE GERMINATION PROTEIN A2"/>
    <property type="match status" value="1"/>
</dbReference>
<feature type="transmembrane region" description="Helical" evidence="8">
    <location>
        <begin position="270"/>
        <end position="295"/>
    </location>
</feature>
<reference evidence="9 10" key="1">
    <citation type="submission" date="2016-02" db="EMBL/GenBank/DDBJ databases">
        <title>Draft Genome for Tepidibacillus decaturensis nov. sp. Strain Z9, an Anaerobic, Moderately Thermophilic and Heterotrophic Bacterium from Deep Subsurface of the Illinois Basin, USA.</title>
        <authorList>
            <person name="Dong Y."/>
            <person name="Chang J.Y."/>
            <person name="Sanford R."/>
            <person name="Fouke B.W."/>
        </authorList>
    </citation>
    <scope>NUCLEOTIDE SEQUENCE [LARGE SCALE GENOMIC DNA]</scope>
    <source>
        <strain evidence="9 10">Z9</strain>
    </source>
</reference>
<feature type="transmembrane region" description="Helical" evidence="8">
    <location>
        <begin position="184"/>
        <end position="205"/>
    </location>
</feature>
<keyword evidence="5 8" id="KW-0812">Transmembrane</keyword>
<organism evidence="9 10">
    <name type="scientific">Tepidibacillus decaturensis</name>
    <dbReference type="NCBI Taxonomy" id="1413211"/>
    <lineage>
        <taxon>Bacteria</taxon>
        <taxon>Bacillati</taxon>
        <taxon>Bacillota</taxon>
        <taxon>Bacilli</taxon>
        <taxon>Bacillales</taxon>
        <taxon>Bacillaceae</taxon>
        <taxon>Tepidibacillus</taxon>
    </lineage>
</organism>
<evidence type="ECO:0000256" key="1">
    <source>
        <dbReference type="ARBA" id="ARBA00004141"/>
    </source>
</evidence>
<dbReference type="AlphaFoldDB" id="A0A135L1E8"/>
<feature type="transmembrane region" description="Helical" evidence="8">
    <location>
        <begin position="40"/>
        <end position="59"/>
    </location>
</feature>
<keyword evidence="7 8" id="KW-0472">Membrane</keyword>
<dbReference type="NCBIfam" id="TIGR00912">
    <property type="entry name" value="2A0309"/>
    <property type="match status" value="1"/>
</dbReference>
<dbReference type="EMBL" id="LSKU01000001">
    <property type="protein sequence ID" value="KXG42800.1"/>
    <property type="molecule type" value="Genomic_DNA"/>
</dbReference>
<gene>
    <name evidence="9" type="ORF">U473_01200</name>
</gene>
<dbReference type="STRING" id="1413211.U473_01200"/>
<evidence type="ECO:0000256" key="8">
    <source>
        <dbReference type="SAM" id="Phobius"/>
    </source>
</evidence>
<evidence type="ECO:0000256" key="3">
    <source>
        <dbReference type="ARBA" id="ARBA00022448"/>
    </source>
</evidence>
<keyword evidence="4" id="KW-0309">Germination</keyword>
<dbReference type="OrthoDB" id="2380240at2"/>
<protein>
    <submittedName>
        <fullName evidence="9">Uncharacterized protein</fullName>
    </submittedName>
</protein>
<feature type="transmembrane region" description="Helical" evidence="8">
    <location>
        <begin position="12"/>
        <end position="34"/>
    </location>
</feature>
<feature type="transmembrane region" description="Helical" evidence="8">
    <location>
        <begin position="71"/>
        <end position="93"/>
    </location>
</feature>
<keyword evidence="6 8" id="KW-1133">Transmembrane helix</keyword>
<dbReference type="Proteomes" id="UP000070352">
    <property type="component" value="Unassembled WGS sequence"/>
</dbReference>
<comment type="subcellular location">
    <subcellularLocation>
        <location evidence="1">Membrane</location>
        <topology evidence="1">Multi-pass membrane protein</topology>
    </subcellularLocation>
</comment>
<dbReference type="RefSeq" id="WP_068722593.1">
    <property type="nucleotide sequence ID" value="NZ_LSKU01000001.1"/>
</dbReference>
<feature type="transmembrane region" description="Helical" evidence="8">
    <location>
        <begin position="307"/>
        <end position="327"/>
    </location>
</feature>
<name>A0A135L1E8_9BACI</name>
<dbReference type="PANTHER" id="PTHR34975">
    <property type="entry name" value="SPORE GERMINATION PROTEIN A2"/>
    <property type="match status" value="1"/>
</dbReference>
<evidence type="ECO:0000256" key="4">
    <source>
        <dbReference type="ARBA" id="ARBA00022544"/>
    </source>
</evidence>
<evidence type="ECO:0000256" key="2">
    <source>
        <dbReference type="ARBA" id="ARBA00007998"/>
    </source>
</evidence>
<feature type="transmembrane region" description="Helical" evidence="8">
    <location>
        <begin position="146"/>
        <end position="164"/>
    </location>
</feature>
<sequence length="362" mass="40443">MLENGVINRFQLWLLEVNFTIGSALLIIPSTIVAKSKQDGWISMFLGTLLAIGLTYIMVSLAEQFPNQTLVGITETLLGTMLGKGIGLLYAWFFLHLSALVMRNATDFVTTAIFPETPMILFSIMAGVLLYMVINQGIEGIGRSNEFFSLFTSGGFWITLFLLIPEMKFKNVYPIFAEGFKPVLRGTVPTLGFPFAETIAFLMILPFVNQRKRIKSVFISGVVVGGLSLFFVVLGTILVLNVRPTEMSLFATFNMARLIDVGRFLTRVEAVIALSYMLTIFIKMTISFYAGILVIAQVFHLSDYRPIAMPLVFIVVALSVILNKNIVETFEFATTTWTPYALMFGFVIPSILLAISYFKQKR</sequence>
<keyword evidence="3" id="KW-0813">Transport</keyword>
<keyword evidence="10" id="KW-1185">Reference proteome</keyword>